<reference evidence="2 3" key="1">
    <citation type="submission" date="2017-06" db="EMBL/GenBank/DDBJ databases">
        <title>Yangia sp. YSBP01 complete genome sequence.</title>
        <authorList>
            <person name="Woo J.-H."/>
            <person name="Kim H.-S."/>
        </authorList>
    </citation>
    <scope>NUCLEOTIDE SEQUENCE [LARGE SCALE GENOMIC DNA]</scope>
    <source>
        <strain evidence="2 3">YSBP01</strain>
    </source>
</reference>
<evidence type="ECO:0000313" key="2">
    <source>
        <dbReference type="EMBL" id="AWI83897.1"/>
    </source>
</evidence>
<proteinExistence type="predicted"/>
<dbReference type="KEGG" id="ypac:CEW88_09535"/>
<dbReference type="Proteomes" id="UP000244915">
    <property type="component" value="Chromosome 1"/>
</dbReference>
<dbReference type="InterPro" id="IPR009389">
    <property type="entry name" value="DUF1045"/>
</dbReference>
<sequence length="231" mass="25319">MTRAMHDFSRYAIYYAPQPGPLAEFAAAWLGWDPARGALVPHPALPGLPRPVAEITEAPRKYGFHGTLKPPMRLTGSAEALHADLGTLAARLAPVTLPGLALTRIGSFLALTPLGDATPLARLAAEVVEALDPHRAPPSDAELERRRRSRLSPAQEENLARWGYPYVMEEFKFHLTLTGKLAFGEAERVAETLQPVLAPLLPQPFDIRDLCLFGEAEDGHFHLLHRYALTG</sequence>
<feature type="region of interest" description="Disordered" evidence="1">
    <location>
        <begin position="135"/>
        <end position="154"/>
    </location>
</feature>
<dbReference type="Pfam" id="PF06299">
    <property type="entry name" value="DUF1045"/>
    <property type="match status" value="1"/>
</dbReference>
<protein>
    <submittedName>
        <fullName evidence="2">Phosphonate metabolism protein</fullName>
    </submittedName>
</protein>
<gene>
    <name evidence="2" type="ORF">CEW88_09535</name>
</gene>
<dbReference type="AlphaFoldDB" id="A0A2U8HDA5"/>
<dbReference type="OrthoDB" id="4954742at2"/>
<organism evidence="2 3">
    <name type="scientific">Alloyangia pacifica</name>
    <dbReference type="NCBI Taxonomy" id="311180"/>
    <lineage>
        <taxon>Bacteria</taxon>
        <taxon>Pseudomonadati</taxon>
        <taxon>Pseudomonadota</taxon>
        <taxon>Alphaproteobacteria</taxon>
        <taxon>Rhodobacterales</taxon>
        <taxon>Roseobacteraceae</taxon>
        <taxon>Alloyangia</taxon>
    </lineage>
</organism>
<name>A0A2U8HDA5_9RHOB</name>
<accession>A0A2U8HDA5</accession>
<evidence type="ECO:0000313" key="3">
    <source>
        <dbReference type="Proteomes" id="UP000244915"/>
    </source>
</evidence>
<dbReference type="PIRSF" id="PIRSF033328">
    <property type="entry name" value="Phest_Mll4975"/>
    <property type="match status" value="1"/>
</dbReference>
<feature type="compositionally biased region" description="Basic and acidic residues" evidence="1">
    <location>
        <begin position="135"/>
        <end position="145"/>
    </location>
</feature>
<evidence type="ECO:0000256" key="1">
    <source>
        <dbReference type="SAM" id="MobiDB-lite"/>
    </source>
</evidence>
<dbReference type="Gene3D" id="3.90.1140.10">
    <property type="entry name" value="Cyclic phosphodiesterase"/>
    <property type="match status" value="1"/>
</dbReference>
<dbReference type="EMBL" id="CP022189">
    <property type="protein sequence ID" value="AWI83897.1"/>
    <property type="molecule type" value="Genomic_DNA"/>
</dbReference>
<dbReference type="NCBIfam" id="TIGR03223">
    <property type="entry name" value="Phn_opern_protn"/>
    <property type="match status" value="1"/>
</dbReference>